<evidence type="ECO:0000256" key="1">
    <source>
        <dbReference type="SAM" id="MobiDB-lite"/>
    </source>
</evidence>
<dbReference type="AlphaFoldDB" id="A0A0S2FEL6"/>
<dbReference type="GO" id="GO:0042834">
    <property type="term" value="F:peptidoglycan binding"/>
    <property type="evidence" value="ECO:0007669"/>
    <property type="project" value="InterPro"/>
</dbReference>
<reference evidence="4 5" key="1">
    <citation type="journal article" date="2015" name="BMC Genomics">
        <title>Comparative genomics and metabolic profiling of the genus Lysobacter.</title>
        <authorList>
            <person name="de Bruijn I."/>
            <person name="Cheng X."/>
            <person name="de Jager V."/>
            <person name="Exposito R.G."/>
            <person name="Watrous J."/>
            <person name="Patel N."/>
            <person name="Postma J."/>
            <person name="Dorrestein P.C."/>
            <person name="Kobayashi D."/>
            <person name="Raaijmakers J.M."/>
        </authorList>
    </citation>
    <scope>NUCLEOTIDE SEQUENCE [LARGE SCALE GENOMIC DNA]</scope>
    <source>
        <strain evidence="4 5">76</strain>
    </source>
</reference>
<dbReference type="InterPro" id="IPR007730">
    <property type="entry name" value="SPOR-like_dom"/>
</dbReference>
<dbReference type="InterPro" id="IPR052521">
    <property type="entry name" value="Cell_div_SPOR-domain"/>
</dbReference>
<keyword evidence="2" id="KW-0472">Membrane</keyword>
<sequence length="380" mass="38323">MEPALKQRLIGAMVLVALAVIFLPMLIKGPAPESGASDVPLTLPDAPAGETETRELPLVTPGDAPQGGVVGMEPADVTQPASAGSDTLPTVDTAAGAKTMQPASTAGGDYAVSFGSYASASDADRVIAALHAARLPGYQETAAGAGGRTLYRVRIGPFATQADAEAARLGSSKVRKDVNAKVVVLNADAAEAAEPAVATTAPAASAPSVSAPTPLAESKPLKPAPLPAETPKPVAAKPAETKPAKPVETKPVVPAKPAETKPVATTKPAETKPAETKPAETKPVASKPVEPAKPAPKPAAAGTGFAVQLGAFGNVDEANKLRDRARAAGFSAFVEQVRTDKGTLNRVRLGPVVNRADADKLKAQVAGKLGVGDALVKPHP</sequence>
<dbReference type="Pfam" id="PF05036">
    <property type="entry name" value="SPOR"/>
    <property type="match status" value="2"/>
</dbReference>
<evidence type="ECO:0000313" key="4">
    <source>
        <dbReference type="EMBL" id="ALN81958.1"/>
    </source>
</evidence>
<dbReference type="Proteomes" id="UP000060787">
    <property type="component" value="Chromosome"/>
</dbReference>
<feature type="region of interest" description="Disordered" evidence="1">
    <location>
        <begin position="200"/>
        <end position="301"/>
    </location>
</feature>
<dbReference type="RefSeq" id="WP_057918851.1">
    <property type="nucleotide sequence ID" value="NZ_CP011129.1"/>
</dbReference>
<feature type="compositionally biased region" description="Basic and acidic residues" evidence="1">
    <location>
        <begin position="239"/>
        <end position="248"/>
    </location>
</feature>
<keyword evidence="2" id="KW-1133">Transmembrane helix</keyword>
<dbReference type="PANTHER" id="PTHR38687:SF1">
    <property type="entry name" value="CELL DIVISION PROTEIN DEDD"/>
    <property type="match status" value="1"/>
</dbReference>
<evidence type="ECO:0000256" key="2">
    <source>
        <dbReference type="SAM" id="Phobius"/>
    </source>
</evidence>
<feature type="domain" description="SPOR" evidence="3">
    <location>
        <begin position="299"/>
        <end position="378"/>
    </location>
</feature>
<evidence type="ECO:0000313" key="5">
    <source>
        <dbReference type="Proteomes" id="UP000060787"/>
    </source>
</evidence>
<dbReference type="GO" id="GO:0032506">
    <property type="term" value="P:cytokinetic process"/>
    <property type="evidence" value="ECO:0007669"/>
    <property type="project" value="TreeGrafter"/>
</dbReference>
<feature type="domain" description="SPOR" evidence="3">
    <location>
        <begin position="104"/>
        <end position="187"/>
    </location>
</feature>
<evidence type="ECO:0000259" key="3">
    <source>
        <dbReference type="PROSITE" id="PS51724"/>
    </source>
</evidence>
<proteinExistence type="predicted"/>
<gene>
    <name evidence="4" type="ORF">LA76x_3836</name>
</gene>
<keyword evidence="2" id="KW-0812">Transmembrane</keyword>
<dbReference type="KEGG" id="lab:LA76x_3836"/>
<name>A0A0S2FEL6_LYSAN</name>
<dbReference type="EMBL" id="CP011129">
    <property type="protein sequence ID" value="ALN81958.1"/>
    <property type="molecule type" value="Genomic_DNA"/>
</dbReference>
<dbReference type="InterPro" id="IPR036680">
    <property type="entry name" value="SPOR-like_sf"/>
</dbReference>
<feature type="compositionally biased region" description="Low complexity" evidence="1">
    <location>
        <begin position="200"/>
        <end position="214"/>
    </location>
</feature>
<dbReference type="eggNOG" id="COG3147">
    <property type="taxonomic scope" value="Bacteria"/>
</dbReference>
<dbReference type="PROSITE" id="PS51724">
    <property type="entry name" value="SPOR"/>
    <property type="match status" value="2"/>
</dbReference>
<dbReference type="PANTHER" id="PTHR38687">
    <property type="entry name" value="CELL DIVISION PROTEIN DEDD-RELATED"/>
    <property type="match status" value="1"/>
</dbReference>
<feature type="transmembrane region" description="Helical" evidence="2">
    <location>
        <begin position="9"/>
        <end position="27"/>
    </location>
</feature>
<dbReference type="PATRIC" id="fig|84531.8.peg.3852"/>
<accession>A0A0S2FEL6</accession>
<dbReference type="STRING" id="84531.LA76x_3836"/>
<dbReference type="Gene3D" id="3.30.70.1070">
    <property type="entry name" value="Sporulation related repeat"/>
    <property type="match status" value="2"/>
</dbReference>
<feature type="region of interest" description="Disordered" evidence="1">
    <location>
        <begin position="33"/>
        <end position="61"/>
    </location>
</feature>
<dbReference type="SUPFAM" id="SSF110997">
    <property type="entry name" value="Sporulation related repeat"/>
    <property type="match status" value="2"/>
</dbReference>
<feature type="compositionally biased region" description="Basic and acidic residues" evidence="1">
    <location>
        <begin position="269"/>
        <end position="280"/>
    </location>
</feature>
<organism evidence="4 5">
    <name type="scientific">Lysobacter antibioticus</name>
    <dbReference type="NCBI Taxonomy" id="84531"/>
    <lineage>
        <taxon>Bacteria</taxon>
        <taxon>Pseudomonadati</taxon>
        <taxon>Pseudomonadota</taxon>
        <taxon>Gammaproteobacteria</taxon>
        <taxon>Lysobacterales</taxon>
        <taxon>Lysobacteraceae</taxon>
        <taxon>Lysobacter</taxon>
    </lineage>
</organism>
<dbReference type="GO" id="GO:0030428">
    <property type="term" value="C:cell septum"/>
    <property type="evidence" value="ECO:0007669"/>
    <property type="project" value="TreeGrafter"/>
</dbReference>
<keyword evidence="5" id="KW-1185">Reference proteome</keyword>
<dbReference type="GO" id="GO:0032153">
    <property type="term" value="C:cell division site"/>
    <property type="evidence" value="ECO:0007669"/>
    <property type="project" value="TreeGrafter"/>
</dbReference>
<protein>
    <submittedName>
        <fullName evidence="4">Sporulation related domain protein</fullName>
    </submittedName>
</protein>